<dbReference type="PROSITE" id="PS50011">
    <property type="entry name" value="PROTEIN_KINASE_DOM"/>
    <property type="match status" value="1"/>
</dbReference>
<dbReference type="InterPro" id="IPR051681">
    <property type="entry name" value="Ser/Thr_Kinases-Pseudokinases"/>
</dbReference>
<dbReference type="Gene3D" id="1.10.510.10">
    <property type="entry name" value="Transferase(Phosphotransferase) domain 1"/>
    <property type="match status" value="2"/>
</dbReference>
<keyword evidence="6" id="KW-1185">Reference proteome</keyword>
<dbReference type="PANTHER" id="PTHR44329">
    <property type="entry name" value="SERINE/THREONINE-PROTEIN KINASE TNNI3K-RELATED"/>
    <property type="match status" value="1"/>
</dbReference>
<keyword evidence="2 3" id="KW-0067">ATP-binding</keyword>
<dbReference type="GO" id="GO:0097527">
    <property type="term" value="P:necroptotic signaling pathway"/>
    <property type="evidence" value="ECO:0007669"/>
    <property type="project" value="TreeGrafter"/>
</dbReference>
<keyword evidence="5" id="KW-0418">Kinase</keyword>
<keyword evidence="5" id="KW-0808">Transferase</keyword>
<dbReference type="STRING" id="44941.A0A397VWU1"/>
<dbReference type="PROSITE" id="PS00107">
    <property type="entry name" value="PROTEIN_KINASE_ATP"/>
    <property type="match status" value="1"/>
</dbReference>
<dbReference type="Proteomes" id="UP000266673">
    <property type="component" value="Unassembled WGS sequence"/>
</dbReference>
<dbReference type="EMBL" id="QKWP01000174">
    <property type="protein sequence ID" value="RIB25449.1"/>
    <property type="molecule type" value="Genomic_DNA"/>
</dbReference>
<proteinExistence type="predicted"/>
<dbReference type="InterPro" id="IPR017441">
    <property type="entry name" value="Protein_kinase_ATP_BS"/>
</dbReference>
<dbReference type="InterPro" id="IPR000719">
    <property type="entry name" value="Prot_kinase_dom"/>
</dbReference>
<evidence type="ECO:0000256" key="3">
    <source>
        <dbReference type="PROSITE-ProRule" id="PRU10141"/>
    </source>
</evidence>
<gene>
    <name evidence="5" type="ORF">C2G38_2165881</name>
</gene>
<dbReference type="AlphaFoldDB" id="A0A397VWU1"/>
<sequence length="228" mass="26538">MYNCQQNFLLNNASLQIARDHKNWLTEYNLNEVPYESLMGKKKLGRGAFGTVYRSESRSLGYVAIKEIDSETDEKAQKIFRNEEKTHYLVMEFANNGTLRKYLQNNKLEWPKKIQLACQIAEGMTYLHSIDITHRDLVDSNERKGFFGVIPFIDPQKLGNPEYSYDKKSDVYIIGVLMWEISSNGQDPFKQSHNYDPLLALRIIQGSREKPISGTTKQYIDLYSKCWD</sequence>
<feature type="binding site" evidence="3">
    <location>
        <position position="66"/>
    </location>
    <ligand>
        <name>ATP</name>
        <dbReference type="ChEBI" id="CHEBI:30616"/>
    </ligand>
</feature>
<comment type="caution">
    <text evidence="5">The sequence shown here is derived from an EMBL/GenBank/DDBJ whole genome shotgun (WGS) entry which is preliminary data.</text>
</comment>
<evidence type="ECO:0000256" key="2">
    <source>
        <dbReference type="ARBA" id="ARBA00022840"/>
    </source>
</evidence>
<feature type="domain" description="Protein kinase" evidence="4">
    <location>
        <begin position="38"/>
        <end position="228"/>
    </location>
</feature>
<dbReference type="PANTHER" id="PTHR44329:SF298">
    <property type="entry name" value="MIXED LINEAGE KINASE DOMAIN-LIKE PROTEIN"/>
    <property type="match status" value="1"/>
</dbReference>
<organism evidence="5 6">
    <name type="scientific">Gigaspora rosea</name>
    <dbReference type="NCBI Taxonomy" id="44941"/>
    <lineage>
        <taxon>Eukaryota</taxon>
        <taxon>Fungi</taxon>
        <taxon>Fungi incertae sedis</taxon>
        <taxon>Mucoromycota</taxon>
        <taxon>Glomeromycotina</taxon>
        <taxon>Glomeromycetes</taxon>
        <taxon>Diversisporales</taxon>
        <taxon>Gigasporaceae</taxon>
        <taxon>Gigaspora</taxon>
    </lineage>
</organism>
<dbReference type="OrthoDB" id="10261027at2759"/>
<name>A0A397VWU1_9GLOM</name>
<evidence type="ECO:0000313" key="6">
    <source>
        <dbReference type="Proteomes" id="UP000266673"/>
    </source>
</evidence>
<evidence type="ECO:0000313" key="5">
    <source>
        <dbReference type="EMBL" id="RIB25449.1"/>
    </source>
</evidence>
<accession>A0A397VWU1</accession>
<evidence type="ECO:0000259" key="4">
    <source>
        <dbReference type="PROSITE" id="PS50011"/>
    </source>
</evidence>
<dbReference type="Pfam" id="PF07714">
    <property type="entry name" value="PK_Tyr_Ser-Thr"/>
    <property type="match status" value="2"/>
</dbReference>
<reference evidence="5 6" key="1">
    <citation type="submission" date="2018-06" db="EMBL/GenBank/DDBJ databases">
        <title>Comparative genomics reveals the genomic features of Rhizophagus irregularis, R. cerebriforme, R. diaphanum and Gigaspora rosea, and their symbiotic lifestyle signature.</title>
        <authorList>
            <person name="Morin E."/>
            <person name="San Clemente H."/>
            <person name="Chen E.C.H."/>
            <person name="De La Providencia I."/>
            <person name="Hainaut M."/>
            <person name="Kuo A."/>
            <person name="Kohler A."/>
            <person name="Murat C."/>
            <person name="Tang N."/>
            <person name="Roy S."/>
            <person name="Loubradou J."/>
            <person name="Henrissat B."/>
            <person name="Grigoriev I.V."/>
            <person name="Corradi N."/>
            <person name="Roux C."/>
            <person name="Martin F.M."/>
        </authorList>
    </citation>
    <scope>NUCLEOTIDE SEQUENCE [LARGE SCALE GENOMIC DNA]</scope>
    <source>
        <strain evidence="5 6">DAOM 194757</strain>
    </source>
</reference>
<dbReference type="SUPFAM" id="SSF56112">
    <property type="entry name" value="Protein kinase-like (PK-like)"/>
    <property type="match status" value="1"/>
</dbReference>
<dbReference type="GO" id="GO:0004672">
    <property type="term" value="F:protein kinase activity"/>
    <property type="evidence" value="ECO:0007669"/>
    <property type="project" value="InterPro"/>
</dbReference>
<dbReference type="GO" id="GO:0005524">
    <property type="term" value="F:ATP binding"/>
    <property type="evidence" value="ECO:0007669"/>
    <property type="project" value="UniProtKB-UniRule"/>
</dbReference>
<keyword evidence="1 3" id="KW-0547">Nucleotide-binding</keyword>
<dbReference type="InterPro" id="IPR011009">
    <property type="entry name" value="Kinase-like_dom_sf"/>
</dbReference>
<dbReference type="InterPro" id="IPR001245">
    <property type="entry name" value="Ser-Thr/Tyr_kinase_cat_dom"/>
</dbReference>
<protein>
    <submittedName>
        <fullName evidence="5">Kinase-like domain-containing protein</fullName>
    </submittedName>
</protein>
<evidence type="ECO:0000256" key="1">
    <source>
        <dbReference type="ARBA" id="ARBA00022741"/>
    </source>
</evidence>